<feature type="domain" description="C2H2-type" evidence="13">
    <location>
        <begin position="461"/>
        <end position="488"/>
    </location>
</feature>
<evidence type="ECO:0000313" key="15">
    <source>
        <dbReference type="Proteomes" id="UP000504633"/>
    </source>
</evidence>
<gene>
    <name evidence="16" type="primary">LOC111603091</name>
</gene>
<evidence type="ECO:0000259" key="14">
    <source>
        <dbReference type="PROSITE" id="PS51915"/>
    </source>
</evidence>
<feature type="domain" description="C2H2-type" evidence="13">
    <location>
        <begin position="293"/>
        <end position="320"/>
    </location>
</feature>
<dbReference type="PROSITE" id="PS50157">
    <property type="entry name" value="ZINC_FINGER_C2H2_2"/>
    <property type="match status" value="8"/>
</dbReference>
<feature type="domain" description="C2H2-type" evidence="13">
    <location>
        <begin position="405"/>
        <end position="432"/>
    </location>
</feature>
<feature type="domain" description="C2H2-type" evidence="13">
    <location>
        <begin position="433"/>
        <end position="460"/>
    </location>
</feature>
<feature type="domain" description="C2H2-type" evidence="13">
    <location>
        <begin position="349"/>
        <end position="376"/>
    </location>
</feature>
<evidence type="ECO:0000256" key="3">
    <source>
        <dbReference type="ARBA" id="ARBA00022723"/>
    </source>
</evidence>
<dbReference type="GO" id="GO:0005634">
    <property type="term" value="C:nucleus"/>
    <property type="evidence" value="ECO:0007669"/>
    <property type="project" value="UniProtKB-SubCell"/>
</dbReference>
<evidence type="ECO:0000259" key="13">
    <source>
        <dbReference type="PROSITE" id="PS50157"/>
    </source>
</evidence>
<dbReference type="PANTHER" id="PTHR24394:SF29">
    <property type="entry name" value="MYONEURIN"/>
    <property type="match status" value="1"/>
</dbReference>
<protein>
    <submittedName>
        <fullName evidence="16">Zinc finger protein 436</fullName>
    </submittedName>
</protein>
<dbReference type="FunFam" id="3.30.160.60:FF:000446">
    <property type="entry name" value="Zinc finger protein"/>
    <property type="match status" value="1"/>
</dbReference>
<comment type="subcellular location">
    <subcellularLocation>
        <location evidence="1">Nucleus</location>
    </subcellularLocation>
</comment>
<dbReference type="GO" id="GO:0003677">
    <property type="term" value="F:DNA binding"/>
    <property type="evidence" value="ECO:0007669"/>
    <property type="project" value="UniProtKB-KW"/>
</dbReference>
<dbReference type="Pfam" id="PF13912">
    <property type="entry name" value="zf-C2H2_6"/>
    <property type="match status" value="1"/>
</dbReference>
<dbReference type="SMART" id="SM00355">
    <property type="entry name" value="ZnF_C2H2"/>
    <property type="match status" value="8"/>
</dbReference>
<feature type="binding site" evidence="12">
    <location>
        <position position="13"/>
    </location>
    <ligand>
        <name>Zn(2+)</name>
        <dbReference type="ChEBI" id="CHEBI:29105"/>
    </ligand>
</feature>
<dbReference type="KEGG" id="dhe:111603091"/>
<accession>A0A6J1MBY0</accession>
<keyword evidence="5 11" id="KW-0863">Zinc-finger</keyword>
<dbReference type="FunFam" id="3.30.160.60:FF:000761">
    <property type="entry name" value="Zinc finger protein 449"/>
    <property type="match status" value="1"/>
</dbReference>
<evidence type="ECO:0000256" key="11">
    <source>
        <dbReference type="PROSITE-ProRule" id="PRU00042"/>
    </source>
</evidence>
<evidence type="ECO:0000256" key="7">
    <source>
        <dbReference type="ARBA" id="ARBA00023015"/>
    </source>
</evidence>
<dbReference type="FunFam" id="3.30.160.60:FF:000367">
    <property type="entry name" value="Zinc finger protein 572"/>
    <property type="match status" value="1"/>
</dbReference>
<dbReference type="FunFam" id="3.30.160.60:FF:000870">
    <property type="entry name" value="zinc finger protein 197 isoform X1"/>
    <property type="match status" value="1"/>
</dbReference>
<evidence type="ECO:0000313" key="16">
    <source>
        <dbReference type="RefSeq" id="XP_023176320.1"/>
    </source>
</evidence>
<dbReference type="SMART" id="SM00868">
    <property type="entry name" value="zf-AD"/>
    <property type="match status" value="1"/>
</dbReference>
<feature type="domain" description="C2H2-type" evidence="13">
    <location>
        <begin position="377"/>
        <end position="404"/>
    </location>
</feature>
<keyword evidence="6 12" id="KW-0862">Zinc</keyword>
<name>A0A6J1MBY0_DROHY</name>
<dbReference type="PROSITE" id="PS00028">
    <property type="entry name" value="ZINC_FINGER_C2H2_1"/>
    <property type="match status" value="8"/>
</dbReference>
<dbReference type="Gene3D" id="3.40.1800.20">
    <property type="match status" value="1"/>
</dbReference>
<organism evidence="15 16">
    <name type="scientific">Drosophila hydei</name>
    <name type="common">Fruit fly</name>
    <dbReference type="NCBI Taxonomy" id="7224"/>
    <lineage>
        <taxon>Eukaryota</taxon>
        <taxon>Metazoa</taxon>
        <taxon>Ecdysozoa</taxon>
        <taxon>Arthropoda</taxon>
        <taxon>Hexapoda</taxon>
        <taxon>Insecta</taxon>
        <taxon>Pterygota</taxon>
        <taxon>Neoptera</taxon>
        <taxon>Endopterygota</taxon>
        <taxon>Diptera</taxon>
        <taxon>Brachycera</taxon>
        <taxon>Muscomorpha</taxon>
        <taxon>Ephydroidea</taxon>
        <taxon>Drosophilidae</taxon>
        <taxon>Drosophila</taxon>
    </lineage>
</organism>
<evidence type="ECO:0000256" key="9">
    <source>
        <dbReference type="ARBA" id="ARBA00023163"/>
    </source>
</evidence>
<feature type="domain" description="C2H2-type" evidence="13">
    <location>
        <begin position="489"/>
        <end position="516"/>
    </location>
</feature>
<dbReference type="SUPFAM" id="SSF57716">
    <property type="entry name" value="Glucocorticoid receptor-like (DNA-binding domain)"/>
    <property type="match status" value="1"/>
</dbReference>
<evidence type="ECO:0000256" key="2">
    <source>
        <dbReference type="ARBA" id="ARBA00006991"/>
    </source>
</evidence>
<feature type="domain" description="C2H2-type" evidence="13">
    <location>
        <begin position="321"/>
        <end position="348"/>
    </location>
</feature>
<evidence type="ECO:0000256" key="4">
    <source>
        <dbReference type="ARBA" id="ARBA00022737"/>
    </source>
</evidence>
<dbReference type="FunFam" id="3.40.1800.20:FF:000019">
    <property type="entry name" value="Zeste-white 5"/>
    <property type="match status" value="1"/>
</dbReference>
<proteinExistence type="inferred from homology"/>
<dbReference type="InterPro" id="IPR012934">
    <property type="entry name" value="Znf_AD"/>
</dbReference>
<dbReference type="OMA" id="HNKEAPV"/>
<reference evidence="16" key="1">
    <citation type="submission" date="2025-08" db="UniProtKB">
        <authorList>
            <consortium name="RefSeq"/>
        </authorList>
    </citation>
    <scope>IDENTIFICATION</scope>
    <source>
        <strain evidence="16">15085-1641.00</strain>
        <tissue evidence="16">Whole body</tissue>
    </source>
</reference>
<dbReference type="FunFam" id="3.30.160.60:FF:002468">
    <property type="entry name" value="Uncharacterized protein, isoform B"/>
    <property type="match status" value="1"/>
</dbReference>
<feature type="binding site" evidence="12">
    <location>
        <position position="65"/>
    </location>
    <ligand>
        <name>Zn(2+)</name>
        <dbReference type="ChEBI" id="CHEBI:29105"/>
    </ligand>
</feature>
<dbReference type="GeneID" id="111603091"/>
<dbReference type="Gene3D" id="3.30.160.60">
    <property type="entry name" value="Classic Zinc Finger"/>
    <property type="match status" value="8"/>
</dbReference>
<evidence type="ECO:0000256" key="12">
    <source>
        <dbReference type="PROSITE-ProRule" id="PRU01263"/>
    </source>
</evidence>
<keyword evidence="8" id="KW-0238">DNA-binding</keyword>
<keyword evidence="15" id="KW-1185">Reference proteome</keyword>
<evidence type="ECO:0000256" key="1">
    <source>
        <dbReference type="ARBA" id="ARBA00004123"/>
    </source>
</evidence>
<dbReference type="Pfam" id="PF07776">
    <property type="entry name" value="zf-AD"/>
    <property type="match status" value="1"/>
</dbReference>
<dbReference type="Pfam" id="PF00096">
    <property type="entry name" value="zf-C2H2"/>
    <property type="match status" value="7"/>
</dbReference>
<evidence type="ECO:0000256" key="5">
    <source>
        <dbReference type="ARBA" id="ARBA00022771"/>
    </source>
</evidence>
<evidence type="ECO:0000256" key="6">
    <source>
        <dbReference type="ARBA" id="ARBA00022833"/>
    </source>
</evidence>
<dbReference type="FunFam" id="3.30.160.60:FF:000634">
    <property type="entry name" value="Zinc finger X-chromosomal protein"/>
    <property type="match status" value="1"/>
</dbReference>
<dbReference type="RefSeq" id="XP_023176320.1">
    <property type="nucleotide sequence ID" value="XM_023320552.2"/>
</dbReference>
<feature type="binding site" evidence="12">
    <location>
        <position position="68"/>
    </location>
    <ligand>
        <name>Zn(2+)</name>
        <dbReference type="ChEBI" id="CHEBI:29105"/>
    </ligand>
</feature>
<dbReference type="GO" id="GO:0008270">
    <property type="term" value="F:zinc ion binding"/>
    <property type="evidence" value="ECO:0007669"/>
    <property type="project" value="UniProtKB-UniRule"/>
</dbReference>
<comment type="similarity">
    <text evidence="2">Belongs to the krueppel C2H2-type zinc-finger protein family.</text>
</comment>
<evidence type="ECO:0000256" key="10">
    <source>
        <dbReference type="ARBA" id="ARBA00023242"/>
    </source>
</evidence>
<dbReference type="InterPro" id="IPR036236">
    <property type="entry name" value="Znf_C2H2_sf"/>
</dbReference>
<dbReference type="GO" id="GO:0000981">
    <property type="term" value="F:DNA-binding transcription factor activity, RNA polymerase II-specific"/>
    <property type="evidence" value="ECO:0007669"/>
    <property type="project" value="TreeGrafter"/>
</dbReference>
<keyword evidence="10" id="KW-0539">Nucleus</keyword>
<keyword evidence="4" id="KW-0677">Repeat</keyword>
<dbReference type="OrthoDB" id="6077919at2759"/>
<dbReference type="SUPFAM" id="SSF57667">
    <property type="entry name" value="beta-beta-alpha zinc fingers"/>
    <property type="match status" value="4"/>
</dbReference>
<dbReference type="PROSITE" id="PS51915">
    <property type="entry name" value="ZAD"/>
    <property type="match status" value="1"/>
</dbReference>
<dbReference type="AlphaFoldDB" id="A0A6J1MBY0"/>
<keyword evidence="7" id="KW-0805">Transcription regulation</keyword>
<dbReference type="FunFam" id="3.30.160.60:FF:002075">
    <property type="entry name" value="zinc finger protein 646"/>
    <property type="match status" value="1"/>
</dbReference>
<dbReference type="FunFam" id="3.30.160.60:FF:002456">
    <property type="entry name" value="Uncharacterized protein, isoform A"/>
    <property type="match status" value="1"/>
</dbReference>
<feature type="binding site" evidence="12">
    <location>
        <position position="16"/>
    </location>
    <ligand>
        <name>Zn(2+)</name>
        <dbReference type="ChEBI" id="CHEBI:29105"/>
    </ligand>
</feature>
<dbReference type="Proteomes" id="UP000504633">
    <property type="component" value="Unplaced"/>
</dbReference>
<sequence>MMNGSKPGVVLNCRTCTRACKQYKSLQDEIEIGPEGSTTLANMLNFCSSLSFEPQDGAAMPQHICMHCLQLLEQAFNFKRMVIDSDELLRLGLEEVDNNANVNTSNQEYVMIELLGDEAEPESAAKQDSSVHDVAALVESYSEQEPEHEEFVVEDVCVDAEEEVGAETETEDTIEPLNDFQAADIEYVTIKSEYDSQVEDEDDIEIMDSPPLETVSEQMQIQMLDDQMVMMSGEEPIDEVIGEVEGDDILDIEREEHLLTGDSEEGEEFLDDSVDGSTSNPVVAGPGVEVLPHVCHVCNKAFRQQCRLNQHMRSHVDEKLYSCEICGKKLKHLRNYKEHMLTHTNAKPHQCLVCARFYRTTSSLAAHMRTHAEDKPYKCDQCGRSYAAFDHLRRHKLTHTGERPYACDLCDKAYYDSSSLRQHKISHTGEKAFTCEICGVGLSQKSGYKKHMLVHSGEKPHKCHICGRAFTFTSNLNAHVRLHSGEKPFKCDKCMKAFPTKKRLNSHMRVHNKEAPVTTTSNTIGTNTGPIGNMHTDRVNVVAAGRRTAMNMPDVIDQQVSTSKVVVVL</sequence>
<dbReference type="PANTHER" id="PTHR24394">
    <property type="entry name" value="ZINC FINGER PROTEIN"/>
    <property type="match status" value="1"/>
</dbReference>
<dbReference type="InterPro" id="IPR013087">
    <property type="entry name" value="Znf_C2H2_type"/>
</dbReference>
<evidence type="ECO:0000256" key="8">
    <source>
        <dbReference type="ARBA" id="ARBA00023125"/>
    </source>
</evidence>
<feature type="domain" description="ZAD" evidence="14">
    <location>
        <begin position="11"/>
        <end position="92"/>
    </location>
</feature>
<keyword evidence="3 12" id="KW-0479">Metal-binding</keyword>
<keyword evidence="9" id="KW-0804">Transcription</keyword>